<dbReference type="SUPFAM" id="SSF55073">
    <property type="entry name" value="Nucleotide cyclase"/>
    <property type="match status" value="1"/>
</dbReference>
<sequence>MTSTRTAAECALLRGAPECTCTQDSPVLTEEQIVTRALSKLRFEQRADPAGKAAARRGLDAMLAQARREGPSTLVSELLRMGLMIRLLGADEADADDVEALLQEFIELAEIDADPRRLGEAATLRAHRTAVFGHAENALADAASAFAILTDITAPAPDEDPARWSRYLSRSLNGLVVVLLKLGSHELADEVSQRAVAVSEGTGSVMDRLVHQLNRVRLQLSWALRLERGGRDTAAATRFTAAAHTAHAAAGLWTTAMRSGRPATEECSVIGAAYALVRPDPRHLDMLVRLHPVAHFPEDRIALAIATARCLLEAGRPRDAAVALDPLQAELLHGKTSEGVLALALHREVARVDQIAHRGAPSETLQHYTSALESELWELREARHTALRSHAEQHRLAREHGAVAAQAMQDPLTGLPNRRALDVRLAEACTDIAGQPCAVALIDLDGFKDVNDERSHAAGDEVLRVIADCLRGTLRAQDLVARYGGDEFVVVMPSTPLPVAAAAMRRAAAAVASLPVDVAAGVTTSIGVVRAPLDGDPAVAMAAADAAMYRAKHAGGNAVVSGAAVPVAGR</sequence>
<reference evidence="3" key="1">
    <citation type="journal article" date="2019" name="Int. J. Syst. Evol. Microbiol.">
        <title>The Global Catalogue of Microorganisms (GCM) 10K type strain sequencing project: providing services to taxonomists for standard genome sequencing and annotation.</title>
        <authorList>
            <consortium name="The Broad Institute Genomics Platform"/>
            <consortium name="The Broad Institute Genome Sequencing Center for Infectious Disease"/>
            <person name="Wu L."/>
            <person name="Ma J."/>
        </authorList>
    </citation>
    <scope>NUCLEOTIDE SEQUENCE [LARGE SCALE GENOMIC DNA]</scope>
    <source>
        <strain evidence="3">JCM 18302</strain>
    </source>
</reference>
<name>A0ABP9P7P6_9PSEU</name>
<dbReference type="InterPro" id="IPR043128">
    <property type="entry name" value="Rev_trsase/Diguanyl_cyclase"/>
</dbReference>
<protein>
    <submittedName>
        <fullName evidence="2">GGDEF domain-containing protein</fullName>
    </submittedName>
</protein>
<dbReference type="Gene3D" id="3.30.70.270">
    <property type="match status" value="1"/>
</dbReference>
<dbReference type="NCBIfam" id="TIGR00254">
    <property type="entry name" value="GGDEF"/>
    <property type="match status" value="1"/>
</dbReference>
<keyword evidence="3" id="KW-1185">Reference proteome</keyword>
<dbReference type="CDD" id="cd01949">
    <property type="entry name" value="GGDEF"/>
    <property type="match status" value="1"/>
</dbReference>
<dbReference type="InterPro" id="IPR029787">
    <property type="entry name" value="Nucleotide_cyclase"/>
</dbReference>
<evidence type="ECO:0000313" key="2">
    <source>
        <dbReference type="EMBL" id="GAA5139806.1"/>
    </source>
</evidence>
<accession>A0ABP9P7P6</accession>
<evidence type="ECO:0000259" key="1">
    <source>
        <dbReference type="PROSITE" id="PS50887"/>
    </source>
</evidence>
<comment type="caution">
    <text evidence="2">The sequence shown here is derived from an EMBL/GenBank/DDBJ whole genome shotgun (WGS) entry which is preliminary data.</text>
</comment>
<dbReference type="Proteomes" id="UP001500804">
    <property type="component" value="Unassembled WGS sequence"/>
</dbReference>
<dbReference type="InterPro" id="IPR000160">
    <property type="entry name" value="GGDEF_dom"/>
</dbReference>
<feature type="domain" description="GGDEF" evidence="1">
    <location>
        <begin position="435"/>
        <end position="564"/>
    </location>
</feature>
<evidence type="ECO:0000313" key="3">
    <source>
        <dbReference type="Proteomes" id="UP001500804"/>
    </source>
</evidence>
<dbReference type="SMART" id="SM00267">
    <property type="entry name" value="GGDEF"/>
    <property type="match status" value="1"/>
</dbReference>
<proteinExistence type="predicted"/>
<gene>
    <name evidence="2" type="ORF">GCM10023320_76420</name>
</gene>
<dbReference type="Pfam" id="PF00990">
    <property type="entry name" value="GGDEF"/>
    <property type="match status" value="1"/>
</dbReference>
<dbReference type="PANTHER" id="PTHR45138">
    <property type="entry name" value="REGULATORY COMPONENTS OF SENSORY TRANSDUCTION SYSTEM"/>
    <property type="match status" value="1"/>
</dbReference>
<dbReference type="PANTHER" id="PTHR45138:SF24">
    <property type="entry name" value="DIGUANYLATE CYCLASE DGCC-RELATED"/>
    <property type="match status" value="1"/>
</dbReference>
<dbReference type="EMBL" id="BAABJO010000045">
    <property type="protein sequence ID" value="GAA5139806.1"/>
    <property type="molecule type" value="Genomic_DNA"/>
</dbReference>
<dbReference type="RefSeq" id="WP_345612259.1">
    <property type="nucleotide sequence ID" value="NZ_BAABJO010000045.1"/>
</dbReference>
<organism evidence="2 3">
    <name type="scientific">Pseudonocardia adelaidensis</name>
    <dbReference type="NCBI Taxonomy" id="648754"/>
    <lineage>
        <taxon>Bacteria</taxon>
        <taxon>Bacillati</taxon>
        <taxon>Actinomycetota</taxon>
        <taxon>Actinomycetes</taxon>
        <taxon>Pseudonocardiales</taxon>
        <taxon>Pseudonocardiaceae</taxon>
        <taxon>Pseudonocardia</taxon>
    </lineage>
</organism>
<dbReference type="InterPro" id="IPR050469">
    <property type="entry name" value="Diguanylate_Cyclase"/>
</dbReference>
<dbReference type="PROSITE" id="PS50887">
    <property type="entry name" value="GGDEF"/>
    <property type="match status" value="1"/>
</dbReference>